<accession>A0A2P2NL07</accession>
<dbReference type="EMBL" id="GGEC01062707">
    <property type="protein sequence ID" value="MBX43191.1"/>
    <property type="molecule type" value="Transcribed_RNA"/>
</dbReference>
<evidence type="ECO:0000313" key="1">
    <source>
        <dbReference type="EMBL" id="MBX43191.1"/>
    </source>
</evidence>
<organism evidence="1">
    <name type="scientific">Rhizophora mucronata</name>
    <name type="common">Asiatic mangrove</name>
    <dbReference type="NCBI Taxonomy" id="61149"/>
    <lineage>
        <taxon>Eukaryota</taxon>
        <taxon>Viridiplantae</taxon>
        <taxon>Streptophyta</taxon>
        <taxon>Embryophyta</taxon>
        <taxon>Tracheophyta</taxon>
        <taxon>Spermatophyta</taxon>
        <taxon>Magnoliopsida</taxon>
        <taxon>eudicotyledons</taxon>
        <taxon>Gunneridae</taxon>
        <taxon>Pentapetalae</taxon>
        <taxon>rosids</taxon>
        <taxon>fabids</taxon>
        <taxon>Malpighiales</taxon>
        <taxon>Rhizophoraceae</taxon>
        <taxon>Rhizophora</taxon>
    </lineage>
</organism>
<dbReference type="AlphaFoldDB" id="A0A2P2NL07"/>
<sequence length="125" mass="14175">MKPQTLSWLVMESCWFVGERIIDPVADLAPNLAYELWVVSHVYRLNGKPFTFEVGITGWILVQRGRRFPFATHVSQCSPASQFLSATHVCPSLAAVEKLRRKVNAIRYVMKMVLCKCIVGFGVIF</sequence>
<protein>
    <submittedName>
        <fullName evidence="1">PI-PLC X domain-containing protein At5g67130-like</fullName>
    </submittedName>
</protein>
<name>A0A2P2NL07_RHIMU</name>
<proteinExistence type="predicted"/>
<reference evidence="1" key="1">
    <citation type="submission" date="2018-02" db="EMBL/GenBank/DDBJ databases">
        <title>Rhizophora mucronata_Transcriptome.</title>
        <authorList>
            <person name="Meera S.P."/>
            <person name="Sreeshan A."/>
            <person name="Augustine A."/>
        </authorList>
    </citation>
    <scope>NUCLEOTIDE SEQUENCE</scope>
    <source>
        <tissue evidence="1">Leaf</tissue>
    </source>
</reference>